<evidence type="ECO:0000313" key="3">
    <source>
        <dbReference type="Proteomes" id="UP000198362"/>
    </source>
</evidence>
<evidence type="ECO:0000259" key="1">
    <source>
        <dbReference type="Pfam" id="PF11997"/>
    </source>
</evidence>
<dbReference type="OrthoDB" id="9772485at2"/>
<dbReference type="Proteomes" id="UP000198362">
    <property type="component" value="Unassembled WGS sequence"/>
</dbReference>
<dbReference type="GO" id="GO:0016757">
    <property type="term" value="F:glycosyltransferase activity"/>
    <property type="evidence" value="ECO:0007669"/>
    <property type="project" value="TreeGrafter"/>
</dbReference>
<dbReference type="RefSeq" id="WP_089254962.1">
    <property type="nucleotide sequence ID" value="NZ_FZPH01000021.1"/>
</dbReference>
<evidence type="ECO:0000313" key="2">
    <source>
        <dbReference type="EMBL" id="SNT65263.1"/>
    </source>
</evidence>
<name>A0A239PE80_9ACTN</name>
<dbReference type="InterPro" id="IPR047691">
    <property type="entry name" value="PelF-like"/>
</dbReference>
<dbReference type="Pfam" id="PF13692">
    <property type="entry name" value="Glyco_trans_1_4"/>
    <property type="match status" value="1"/>
</dbReference>
<proteinExistence type="predicted"/>
<gene>
    <name evidence="2" type="ORF">SAMN05421812_12131</name>
</gene>
<dbReference type="Gene3D" id="3.40.50.2000">
    <property type="entry name" value="Glycogen Phosphorylase B"/>
    <property type="match status" value="2"/>
</dbReference>
<organism evidence="2 3">
    <name type="scientific">Asanoa hainanensis</name>
    <dbReference type="NCBI Taxonomy" id="560556"/>
    <lineage>
        <taxon>Bacteria</taxon>
        <taxon>Bacillati</taxon>
        <taxon>Actinomycetota</taxon>
        <taxon>Actinomycetes</taxon>
        <taxon>Micromonosporales</taxon>
        <taxon>Micromonosporaceae</taxon>
        <taxon>Asanoa</taxon>
    </lineage>
</organism>
<accession>A0A239PE80</accession>
<reference evidence="2 3" key="1">
    <citation type="submission" date="2017-06" db="EMBL/GenBank/DDBJ databases">
        <authorList>
            <person name="Kim H.J."/>
            <person name="Triplett B.A."/>
        </authorList>
    </citation>
    <scope>NUCLEOTIDE SEQUENCE [LARGE SCALE GENOMIC DNA]</scope>
    <source>
        <strain evidence="2 3">CGMCC 4.5593</strain>
    </source>
</reference>
<dbReference type="AlphaFoldDB" id="A0A239PE80"/>
<dbReference type="PANTHER" id="PTHR12526:SF636">
    <property type="entry name" value="BLL3647 PROTEIN"/>
    <property type="match status" value="1"/>
</dbReference>
<dbReference type="InterPro" id="IPR022622">
    <property type="entry name" value="DUF3492"/>
</dbReference>
<dbReference type="EMBL" id="FZPH01000021">
    <property type="protein sequence ID" value="SNT65263.1"/>
    <property type="molecule type" value="Genomic_DNA"/>
</dbReference>
<dbReference type="PANTHER" id="PTHR12526">
    <property type="entry name" value="GLYCOSYLTRANSFERASE"/>
    <property type="match status" value="1"/>
</dbReference>
<dbReference type="NCBIfam" id="NF038011">
    <property type="entry name" value="PelF"/>
    <property type="match status" value="1"/>
</dbReference>
<sequence length="474" mass="50934">MRVALINEGTYPYAPGGVGTWCHQILNGLDGHEFHVVALTGHGGPREPAYPVPPSVTAVETYPVWDRPIMVSGGIARHRRRRAASAAAVLLCRGLLGDDPHSAGMFADGLRRLTELSGDGTHPLFGTELPEVLLDAWQASAGPAAGRPPLPRLSLRDARSAAVLLEHAVRPLACRTPRVDLCHPAAAGLPVLVALAAKWRAGTPYLLTEHGVYLRERYLEYGAGMPLAVKTVVLRFYRALARLGYDEAALVASVSRFNQRWELRLGAHPAKVVVVPNGVEPLRYPPLATEPTVPTVTWVGRIDPLKDLHTLIRAMRTIRDAEPLARLRLAGPVPETGREYAASCLALIERLGLRAAVDLSGPVTCSRQAYADGHLVALSSISEGLPYTIIEAMMCGRPTVSTDVGGVSEVVGGTGLIVPPGDPVAFGQACLELLGDGERRRKLGAQGRDRALTHFTVDRMLAAYRQLYTDVRAA</sequence>
<protein>
    <submittedName>
        <fullName evidence="2">Glycosyltransferase involved in cell wall bisynthesis</fullName>
    </submittedName>
</protein>
<keyword evidence="3" id="KW-1185">Reference proteome</keyword>
<keyword evidence="2" id="KW-0808">Transferase</keyword>
<dbReference type="SUPFAM" id="SSF53756">
    <property type="entry name" value="UDP-Glycosyltransferase/glycogen phosphorylase"/>
    <property type="match status" value="1"/>
</dbReference>
<feature type="domain" description="DUF3492" evidence="1">
    <location>
        <begin position="1"/>
        <end position="269"/>
    </location>
</feature>
<dbReference type="Pfam" id="PF11997">
    <property type="entry name" value="DUF3492"/>
    <property type="match status" value="1"/>
</dbReference>